<evidence type="ECO:0000313" key="4">
    <source>
        <dbReference type="Proteomes" id="UP000233491"/>
    </source>
</evidence>
<proteinExistence type="predicted"/>
<dbReference type="Gene3D" id="3.40.50.12710">
    <property type="match status" value="1"/>
</dbReference>
<organism evidence="3 4">
    <name type="scientific">Pleomorphomonas diazotrophica</name>
    <dbReference type="NCBI Taxonomy" id="1166257"/>
    <lineage>
        <taxon>Bacteria</taxon>
        <taxon>Pseudomonadati</taxon>
        <taxon>Pseudomonadota</taxon>
        <taxon>Alphaproteobacteria</taxon>
        <taxon>Hyphomicrobiales</taxon>
        <taxon>Pleomorphomonadaceae</taxon>
        <taxon>Pleomorphomonas</taxon>
    </lineage>
</organism>
<keyword evidence="4" id="KW-1185">Reference proteome</keyword>
<reference evidence="3 4" key="1">
    <citation type="submission" date="2017-12" db="EMBL/GenBank/DDBJ databases">
        <title>Anaerobic carbon monoxide metabolism by Pleomorphomonas carboxyditropha sp. nov., a new mesophilic hydrogenogenic carboxidotroph.</title>
        <authorList>
            <person name="Esquivel-Elizondo S."/>
            <person name="Krajmalnik-Brown R."/>
        </authorList>
    </citation>
    <scope>NUCLEOTIDE SEQUENCE [LARGE SCALE GENOMIC DNA]</scope>
    <source>
        <strain evidence="3 4">R5-392</strain>
    </source>
</reference>
<dbReference type="EMBL" id="PJNW01000013">
    <property type="protein sequence ID" value="PKR88244.1"/>
    <property type="molecule type" value="Genomic_DNA"/>
</dbReference>
<evidence type="ECO:0000256" key="2">
    <source>
        <dbReference type="ARBA" id="ARBA00022679"/>
    </source>
</evidence>
<protein>
    <submittedName>
        <fullName evidence="3">Methyltransferase</fullName>
    </submittedName>
</protein>
<dbReference type="GO" id="GO:0035243">
    <property type="term" value="F:protein-arginine omega-N symmetric methyltransferase activity"/>
    <property type="evidence" value="ECO:0007669"/>
    <property type="project" value="TreeGrafter"/>
</dbReference>
<dbReference type="InterPro" id="IPR029063">
    <property type="entry name" value="SAM-dependent_MTases_sf"/>
</dbReference>
<comment type="caution">
    <text evidence="3">The sequence shown here is derived from an EMBL/GenBank/DDBJ whole genome shotgun (WGS) entry which is preliminary data.</text>
</comment>
<keyword evidence="1 3" id="KW-0489">Methyltransferase</keyword>
<name>A0A1I4VZY9_9HYPH</name>
<dbReference type="SUPFAM" id="SSF53335">
    <property type="entry name" value="S-adenosyl-L-methionine-dependent methyltransferases"/>
    <property type="match status" value="1"/>
</dbReference>
<dbReference type="AlphaFoldDB" id="A0A1I4VZY9"/>
<keyword evidence="2 3" id="KW-0808">Transferase</keyword>
<dbReference type="GO" id="GO:0032259">
    <property type="term" value="P:methylation"/>
    <property type="evidence" value="ECO:0007669"/>
    <property type="project" value="UniProtKB-KW"/>
</dbReference>
<gene>
    <name evidence="3" type="ORF">CXZ10_15720</name>
</gene>
<dbReference type="PANTHER" id="PTHR12049:SF7">
    <property type="entry name" value="PROTEIN ARGININE METHYLTRANSFERASE NDUFAF7, MITOCHONDRIAL"/>
    <property type="match status" value="1"/>
</dbReference>
<evidence type="ECO:0000313" key="3">
    <source>
        <dbReference type="EMBL" id="PKR88244.1"/>
    </source>
</evidence>
<dbReference type="PANTHER" id="PTHR12049">
    <property type="entry name" value="PROTEIN ARGININE METHYLTRANSFERASE NDUFAF7, MITOCHONDRIAL"/>
    <property type="match status" value="1"/>
</dbReference>
<sequence>MTGLEDKIIRLIGAVGPISVADYMSLVLSDPDHGYYTTRTAIGLEGDFITAPEISQMFGELIGIWCVAAYEALGRPQRVTLVELGPGRGTLMADLLRAGRVDPGFIRAAEVHLVEISPELRRRQAAGLTGLASPVWHDRIDDLPDGPLIVVANEFFDALPIRQYVNSERGWRERVVGLDDDGNLAFGIGAAAPDPTLLPHGAAEAPLGAVAEINRPAEAIVGALAHRLVKHGGAALIFDYGHVTSGFGETLQAVRSHHYADPLRDPGECDLTAHVDFDRLAQAATAEGATVLGPVTQGDFLIAMGLVERAGALGAGRSAEDQGNIVAAVERLAGPEEMGTLFKAMAVTHPPLALPGFSVG</sequence>
<dbReference type="RefSeq" id="WP_101290311.1">
    <property type="nucleotide sequence ID" value="NZ_FOUQ01000014.1"/>
</dbReference>
<evidence type="ECO:0000256" key="1">
    <source>
        <dbReference type="ARBA" id="ARBA00022603"/>
    </source>
</evidence>
<dbReference type="InterPro" id="IPR038375">
    <property type="entry name" value="NDUFAF7_sf"/>
</dbReference>
<accession>A0A1I4VZY9</accession>
<dbReference type="InterPro" id="IPR003788">
    <property type="entry name" value="NDUFAF7"/>
</dbReference>
<dbReference type="OrthoDB" id="9794208at2"/>
<dbReference type="Proteomes" id="UP000233491">
    <property type="component" value="Unassembled WGS sequence"/>
</dbReference>
<dbReference type="Pfam" id="PF02636">
    <property type="entry name" value="Methyltransf_28"/>
    <property type="match status" value="1"/>
</dbReference>